<keyword evidence="3" id="KW-1185">Reference proteome</keyword>
<dbReference type="Proteomes" id="UP000314294">
    <property type="component" value="Unassembled WGS sequence"/>
</dbReference>
<accession>A0A4Z2HAX5</accession>
<name>A0A4Z2HAX5_9TELE</name>
<evidence type="ECO:0000313" key="2">
    <source>
        <dbReference type="EMBL" id="TNN62916.1"/>
    </source>
</evidence>
<proteinExistence type="predicted"/>
<dbReference type="EMBL" id="SRLO01000284">
    <property type="protein sequence ID" value="TNN62916.1"/>
    <property type="molecule type" value="Genomic_DNA"/>
</dbReference>
<evidence type="ECO:0000256" key="1">
    <source>
        <dbReference type="SAM" id="MobiDB-lite"/>
    </source>
</evidence>
<organism evidence="2 3">
    <name type="scientific">Liparis tanakae</name>
    <name type="common">Tanaka's snailfish</name>
    <dbReference type="NCBI Taxonomy" id="230148"/>
    <lineage>
        <taxon>Eukaryota</taxon>
        <taxon>Metazoa</taxon>
        <taxon>Chordata</taxon>
        <taxon>Craniata</taxon>
        <taxon>Vertebrata</taxon>
        <taxon>Euteleostomi</taxon>
        <taxon>Actinopterygii</taxon>
        <taxon>Neopterygii</taxon>
        <taxon>Teleostei</taxon>
        <taxon>Neoteleostei</taxon>
        <taxon>Acanthomorphata</taxon>
        <taxon>Eupercaria</taxon>
        <taxon>Perciformes</taxon>
        <taxon>Cottioidei</taxon>
        <taxon>Cottales</taxon>
        <taxon>Liparidae</taxon>
        <taxon>Liparis</taxon>
    </lineage>
</organism>
<reference evidence="2 3" key="1">
    <citation type="submission" date="2019-03" db="EMBL/GenBank/DDBJ databases">
        <title>First draft genome of Liparis tanakae, snailfish: a comprehensive survey of snailfish specific genes.</title>
        <authorList>
            <person name="Kim W."/>
            <person name="Song I."/>
            <person name="Jeong J.-H."/>
            <person name="Kim D."/>
            <person name="Kim S."/>
            <person name="Ryu S."/>
            <person name="Song J.Y."/>
            <person name="Lee S.K."/>
        </authorList>
    </citation>
    <scope>NUCLEOTIDE SEQUENCE [LARGE SCALE GENOMIC DNA]</scope>
    <source>
        <tissue evidence="2">Muscle</tissue>
    </source>
</reference>
<protein>
    <submittedName>
        <fullName evidence="2">Uncharacterized protein</fullName>
    </submittedName>
</protein>
<evidence type="ECO:0000313" key="3">
    <source>
        <dbReference type="Proteomes" id="UP000314294"/>
    </source>
</evidence>
<feature type="compositionally biased region" description="Basic and acidic residues" evidence="1">
    <location>
        <begin position="189"/>
        <end position="199"/>
    </location>
</feature>
<dbReference type="AlphaFoldDB" id="A0A4Z2HAX5"/>
<sequence>MDPDIRLLELFSHLKITAKVKSSQLPEHHADARAPSIRHRAKNRIRNPIPFVPVPFPLRAIALSPSAREPPLSRVYRPLIDRRSECRFQVTQPVTQFHAAIDLESAGFMARPQKMSEVISGGFTPPVLRDREEASADKPPKSQPSPRRRPACSPQTAAAHFISGRSGAIPKITRRTRALVPHWPNSNSDKTEDIHRSVESPRMSSGGPRRQLEGKQIVSEALGERGIRAAVFGSED</sequence>
<gene>
    <name evidence="2" type="ORF">EYF80_026868</name>
</gene>
<feature type="region of interest" description="Disordered" evidence="1">
    <location>
        <begin position="132"/>
        <end position="214"/>
    </location>
</feature>
<comment type="caution">
    <text evidence="2">The sequence shown here is derived from an EMBL/GenBank/DDBJ whole genome shotgun (WGS) entry which is preliminary data.</text>
</comment>